<dbReference type="PANTHER" id="PTHR43445">
    <property type="entry name" value="UDP-N-ACETYLMURAMATE--L-ALANINE LIGASE-RELATED"/>
    <property type="match status" value="1"/>
</dbReference>
<dbReference type="Gene3D" id="3.40.50.720">
    <property type="entry name" value="NAD(P)-binding Rossmann-like Domain"/>
    <property type="match status" value="1"/>
</dbReference>
<dbReference type="Pfam" id="PF08245">
    <property type="entry name" value="Mur_ligase_M"/>
    <property type="match status" value="1"/>
</dbReference>
<dbReference type="Pfam" id="PF01225">
    <property type="entry name" value="Mur_ligase"/>
    <property type="match status" value="1"/>
</dbReference>
<name>A0A937G4T7_9BACT</name>
<dbReference type="InterPro" id="IPR013221">
    <property type="entry name" value="Mur_ligase_cen"/>
</dbReference>
<dbReference type="SUPFAM" id="SSF53623">
    <property type="entry name" value="MurD-like peptide ligases, catalytic domain"/>
    <property type="match status" value="1"/>
</dbReference>
<organism evidence="3 4">
    <name type="scientific">Fulvivirga marina</name>
    <dbReference type="NCBI Taxonomy" id="2494733"/>
    <lineage>
        <taxon>Bacteria</taxon>
        <taxon>Pseudomonadati</taxon>
        <taxon>Bacteroidota</taxon>
        <taxon>Cytophagia</taxon>
        <taxon>Cytophagales</taxon>
        <taxon>Fulvivirgaceae</taxon>
        <taxon>Fulvivirga</taxon>
    </lineage>
</organism>
<dbReference type="InterPro" id="IPR050061">
    <property type="entry name" value="MurCDEF_pg_biosynth"/>
</dbReference>
<sequence>MNSNSQKIHFIAIGGSIMHNLAIALHKKGHNISGSDDEIFEPSKSKLENHGLLPKEEGWNPDRITTDLDAVILGMHARKDNPELKRAEELGIKIYSFPGYLYEQSQDKQRVVIAGSHGKTTITSIIIHVLKFFNRKFDFAVGAQIEGFDTMVQLSDAPVIIIEGDEYLSSPIDNTPKFLKYHHHIGLISGVAWDHINVFPSEEKYVRQFDKFADASPKGGTLVYCEEDPMATVIGSKERADVLSVGYKTHPHTIKNGSTLLSCGNENIPVKLFGNHNLQNISGAKEVLKKIGISDDQFYLAIQSFQGAAKRLEYVKKNETTAIIKDYAHAPSKVRATTLAVKEQYPERDLVACLELHTFSSLNKDFLKEYSGAMKYANIAAIYYNPTTIAHKRLEPISKDDIKKGFSDPDLNVFDNIDEMLEFLKKEDWSDKNLLMMSSGTFNNLDFEKLPSLLN</sequence>
<evidence type="ECO:0000313" key="3">
    <source>
        <dbReference type="EMBL" id="MBL6450023.1"/>
    </source>
</evidence>
<dbReference type="InterPro" id="IPR000713">
    <property type="entry name" value="Mur_ligase_N"/>
</dbReference>
<gene>
    <name evidence="3" type="ORF">JMN32_27160</name>
</gene>
<reference evidence="3" key="1">
    <citation type="submission" date="2021-01" db="EMBL/GenBank/DDBJ databases">
        <title>Fulvivirga kasyanovii gen. nov., sp nov., a novel member of the phylum Bacteroidetes isolated from seawater in a mussel farm.</title>
        <authorList>
            <person name="Zhao L.-H."/>
            <person name="Wang Z.-J."/>
        </authorList>
    </citation>
    <scope>NUCLEOTIDE SEQUENCE</scope>
    <source>
        <strain evidence="3">29W222</strain>
    </source>
</reference>
<dbReference type="InterPro" id="IPR036615">
    <property type="entry name" value="Mur_ligase_C_dom_sf"/>
</dbReference>
<dbReference type="EMBL" id="JAEUGD010000068">
    <property type="protein sequence ID" value="MBL6450023.1"/>
    <property type="molecule type" value="Genomic_DNA"/>
</dbReference>
<dbReference type="AlphaFoldDB" id="A0A937G4T7"/>
<dbReference type="GO" id="GO:0005524">
    <property type="term" value="F:ATP binding"/>
    <property type="evidence" value="ECO:0007669"/>
    <property type="project" value="InterPro"/>
</dbReference>
<dbReference type="Gene3D" id="3.90.190.20">
    <property type="entry name" value="Mur ligase, C-terminal domain"/>
    <property type="match status" value="1"/>
</dbReference>
<dbReference type="SUPFAM" id="SSF51984">
    <property type="entry name" value="MurCD N-terminal domain"/>
    <property type="match status" value="1"/>
</dbReference>
<dbReference type="RefSeq" id="WP_202859565.1">
    <property type="nucleotide sequence ID" value="NZ_JAEUGD010000068.1"/>
</dbReference>
<accession>A0A937G4T7</accession>
<keyword evidence="4" id="KW-1185">Reference proteome</keyword>
<dbReference type="InterPro" id="IPR036565">
    <property type="entry name" value="Mur-like_cat_sf"/>
</dbReference>
<protein>
    <submittedName>
        <fullName evidence="3">Peptidoglycan synthetase</fullName>
    </submittedName>
</protein>
<dbReference type="Gene3D" id="3.40.1190.10">
    <property type="entry name" value="Mur-like, catalytic domain"/>
    <property type="match status" value="1"/>
</dbReference>
<dbReference type="PANTHER" id="PTHR43445:SF3">
    <property type="entry name" value="UDP-N-ACETYLMURAMATE--L-ALANINE LIGASE"/>
    <property type="match status" value="1"/>
</dbReference>
<proteinExistence type="predicted"/>
<dbReference type="SUPFAM" id="SSF53244">
    <property type="entry name" value="MurD-like peptide ligases, peptide-binding domain"/>
    <property type="match status" value="1"/>
</dbReference>
<evidence type="ECO:0000313" key="4">
    <source>
        <dbReference type="Proteomes" id="UP000614216"/>
    </source>
</evidence>
<feature type="domain" description="Mur ligase central" evidence="2">
    <location>
        <begin position="113"/>
        <end position="284"/>
    </location>
</feature>
<dbReference type="Proteomes" id="UP000614216">
    <property type="component" value="Unassembled WGS sequence"/>
</dbReference>
<evidence type="ECO:0000259" key="2">
    <source>
        <dbReference type="Pfam" id="PF08245"/>
    </source>
</evidence>
<comment type="caution">
    <text evidence="3">The sequence shown here is derived from an EMBL/GenBank/DDBJ whole genome shotgun (WGS) entry which is preliminary data.</text>
</comment>
<evidence type="ECO:0000259" key="1">
    <source>
        <dbReference type="Pfam" id="PF01225"/>
    </source>
</evidence>
<dbReference type="GO" id="GO:0016881">
    <property type="term" value="F:acid-amino acid ligase activity"/>
    <property type="evidence" value="ECO:0007669"/>
    <property type="project" value="InterPro"/>
</dbReference>
<feature type="domain" description="Mur ligase N-terminal catalytic" evidence="1">
    <location>
        <begin position="7"/>
        <end position="103"/>
    </location>
</feature>